<dbReference type="CDD" id="cd04301">
    <property type="entry name" value="NAT_SF"/>
    <property type="match status" value="1"/>
</dbReference>
<proteinExistence type="predicted"/>
<dbReference type="KEGG" id="cpy:Cphy_2162"/>
<dbReference type="OrthoDB" id="162220at2"/>
<dbReference type="PROSITE" id="PS51186">
    <property type="entry name" value="GNAT"/>
    <property type="match status" value="1"/>
</dbReference>
<reference evidence="3" key="1">
    <citation type="submission" date="2007-11" db="EMBL/GenBank/DDBJ databases">
        <title>Complete genome sequence of Clostridium phytofermentans ISDg.</title>
        <authorList>
            <person name="Leschine S.B."/>
            <person name="Warnick T.A."/>
            <person name="Blanchard J.L."/>
            <person name="Schnell D.J."/>
            <person name="Petit E.L."/>
            <person name="LaTouf W.G."/>
            <person name="Copeland A."/>
            <person name="Lucas S."/>
            <person name="Lapidus A."/>
            <person name="Barry K."/>
            <person name="Glavina del Rio T."/>
            <person name="Dalin E."/>
            <person name="Tice H."/>
            <person name="Pitluck S."/>
            <person name="Kiss H."/>
            <person name="Brettin T."/>
            <person name="Bruce D."/>
            <person name="Detter J.C."/>
            <person name="Han C."/>
            <person name="Kuske C."/>
            <person name="Schmutz J."/>
            <person name="Larimer F."/>
            <person name="Land M."/>
            <person name="Hauser L."/>
            <person name="Kyrpides N."/>
            <person name="Kim E.A."/>
            <person name="Richardson P."/>
        </authorList>
    </citation>
    <scope>NUCLEOTIDE SEQUENCE [LARGE SCALE GENOMIC DNA]</scope>
    <source>
        <strain evidence="3">ATCC 700394 / DSM 18823 / ISDg</strain>
    </source>
</reference>
<dbReference type="RefSeq" id="WP_012200182.1">
    <property type="nucleotide sequence ID" value="NC_010001.1"/>
</dbReference>
<keyword evidence="3" id="KW-1185">Reference proteome</keyword>
<dbReference type="AlphaFoldDB" id="A9KJB6"/>
<dbReference type="STRING" id="357809.Cphy_2162"/>
<gene>
    <name evidence="2" type="ordered locus">Cphy_2162</name>
</gene>
<accession>A9KJB6</accession>
<evidence type="ECO:0000313" key="2">
    <source>
        <dbReference type="EMBL" id="ABX42528.1"/>
    </source>
</evidence>
<dbReference type="Gene3D" id="3.40.630.30">
    <property type="match status" value="1"/>
</dbReference>
<name>A9KJB6_LACP7</name>
<dbReference type="eggNOG" id="COG1246">
    <property type="taxonomic scope" value="Bacteria"/>
</dbReference>
<dbReference type="InterPro" id="IPR016181">
    <property type="entry name" value="Acyl_CoA_acyltransferase"/>
</dbReference>
<evidence type="ECO:0000313" key="3">
    <source>
        <dbReference type="Proteomes" id="UP000000370"/>
    </source>
</evidence>
<organism evidence="2 3">
    <name type="scientific">Lachnoclostridium phytofermentans (strain ATCC 700394 / DSM 18823 / ISDg)</name>
    <name type="common">Clostridium phytofermentans</name>
    <dbReference type="NCBI Taxonomy" id="357809"/>
    <lineage>
        <taxon>Bacteria</taxon>
        <taxon>Bacillati</taxon>
        <taxon>Bacillota</taxon>
        <taxon>Clostridia</taxon>
        <taxon>Lachnospirales</taxon>
        <taxon>Lachnospiraceae</taxon>
    </lineage>
</organism>
<sequence>MNHKDGELVQKIIKLQNNETIEIRKLTPSLAEDYVHFFDTTPHDDNVDEHKCYCVCWCNDDYEGKDFSTVEKRRRSALQYVKSNNIQGYLAYSGDVVVGWCNANTKSDCLKCASWRRFMDYVPLEASTSGIKVKSIFCFVIAPEMKRKGIATLLLERVCKDAVQDGFDFVEVYPYKESSYQSSDFGGHFEMYNKNGFHVSLETEQGLVMRKQLK</sequence>
<evidence type="ECO:0000259" key="1">
    <source>
        <dbReference type="PROSITE" id="PS51186"/>
    </source>
</evidence>
<dbReference type="Pfam" id="PF00583">
    <property type="entry name" value="Acetyltransf_1"/>
    <property type="match status" value="1"/>
</dbReference>
<keyword evidence="2" id="KW-0808">Transferase</keyword>
<dbReference type="GO" id="GO:0016747">
    <property type="term" value="F:acyltransferase activity, transferring groups other than amino-acyl groups"/>
    <property type="evidence" value="ECO:0007669"/>
    <property type="project" value="InterPro"/>
</dbReference>
<dbReference type="Proteomes" id="UP000000370">
    <property type="component" value="Chromosome"/>
</dbReference>
<dbReference type="EMBL" id="CP000885">
    <property type="protein sequence ID" value="ABX42528.1"/>
    <property type="molecule type" value="Genomic_DNA"/>
</dbReference>
<dbReference type="SUPFAM" id="SSF55729">
    <property type="entry name" value="Acyl-CoA N-acyltransferases (Nat)"/>
    <property type="match status" value="1"/>
</dbReference>
<dbReference type="InterPro" id="IPR000182">
    <property type="entry name" value="GNAT_dom"/>
</dbReference>
<dbReference type="HOGENOM" id="CLU_105867_1_0_9"/>
<feature type="domain" description="N-acetyltransferase" evidence="1">
    <location>
        <begin position="21"/>
        <end position="214"/>
    </location>
</feature>
<protein>
    <submittedName>
        <fullName evidence="2">GCN5-related N-acetyltransferase</fullName>
    </submittedName>
</protein>